<dbReference type="Proteomes" id="UP000467841">
    <property type="component" value="Unassembled WGS sequence"/>
</dbReference>
<protein>
    <submittedName>
        <fullName evidence="2">Uncharacterized protein</fullName>
    </submittedName>
</protein>
<gene>
    <name evidence="2" type="ORF">MERR_LOCUS1869</name>
    <name evidence="3" type="ORF">MERR_LOCUS19758</name>
</gene>
<feature type="region of interest" description="Disordered" evidence="1">
    <location>
        <begin position="66"/>
        <end position="97"/>
    </location>
</feature>
<dbReference type="EMBL" id="CACVBM020000111">
    <property type="protein sequence ID" value="CAA7014634.1"/>
    <property type="molecule type" value="Genomic_DNA"/>
</dbReference>
<sequence>MYRRFCYDQRVRSETGAGSELLKKRSDFRRRLPNENRRKVEKTERGCESAASRLIPTKMHWISVGGDSLDSGSSSGRCTGGFQTVRSRGRRGRRRRR</sequence>
<feature type="compositionally biased region" description="Low complexity" evidence="1">
    <location>
        <begin position="66"/>
        <end position="76"/>
    </location>
</feature>
<evidence type="ECO:0000256" key="1">
    <source>
        <dbReference type="SAM" id="MobiDB-lite"/>
    </source>
</evidence>
<feature type="compositionally biased region" description="Basic residues" evidence="1">
    <location>
        <begin position="87"/>
        <end position="97"/>
    </location>
</feature>
<proteinExistence type="predicted"/>
<evidence type="ECO:0000313" key="2">
    <source>
        <dbReference type="EMBL" id="CAA7014634.1"/>
    </source>
</evidence>
<name>A0A6D2HEK7_9BRAS</name>
<dbReference type="AlphaFoldDB" id="A0A6D2HEK7"/>
<keyword evidence="4" id="KW-1185">Reference proteome</keyword>
<evidence type="ECO:0000313" key="3">
    <source>
        <dbReference type="EMBL" id="CAA7032523.1"/>
    </source>
</evidence>
<dbReference type="EMBL" id="CACVBM020001122">
    <property type="protein sequence ID" value="CAA7032523.1"/>
    <property type="molecule type" value="Genomic_DNA"/>
</dbReference>
<reference evidence="2 4" key="1">
    <citation type="submission" date="2020-01" db="EMBL/GenBank/DDBJ databases">
        <authorList>
            <person name="Mishra B."/>
        </authorList>
    </citation>
    <scope>NUCLEOTIDE SEQUENCE [LARGE SCALE GENOMIC DNA]</scope>
</reference>
<accession>A0A6D2HEK7</accession>
<evidence type="ECO:0000313" key="4">
    <source>
        <dbReference type="Proteomes" id="UP000467841"/>
    </source>
</evidence>
<organism evidence="2 4">
    <name type="scientific">Microthlaspi erraticum</name>
    <dbReference type="NCBI Taxonomy" id="1685480"/>
    <lineage>
        <taxon>Eukaryota</taxon>
        <taxon>Viridiplantae</taxon>
        <taxon>Streptophyta</taxon>
        <taxon>Embryophyta</taxon>
        <taxon>Tracheophyta</taxon>
        <taxon>Spermatophyta</taxon>
        <taxon>Magnoliopsida</taxon>
        <taxon>eudicotyledons</taxon>
        <taxon>Gunneridae</taxon>
        <taxon>Pentapetalae</taxon>
        <taxon>rosids</taxon>
        <taxon>malvids</taxon>
        <taxon>Brassicales</taxon>
        <taxon>Brassicaceae</taxon>
        <taxon>Coluteocarpeae</taxon>
        <taxon>Microthlaspi</taxon>
    </lineage>
</organism>